<dbReference type="CDD" id="cd18791">
    <property type="entry name" value="SF2_C_RHA"/>
    <property type="match status" value="1"/>
</dbReference>
<dbReference type="Gene3D" id="3.40.50.300">
    <property type="entry name" value="P-loop containing nucleotide triphosphate hydrolases"/>
    <property type="match status" value="1"/>
</dbReference>
<feature type="domain" description="Helicase C-terminal" evidence="3">
    <location>
        <begin position="13"/>
        <end position="181"/>
    </location>
</feature>
<reference evidence="4 5" key="1">
    <citation type="submission" date="2023-03" db="EMBL/GenBank/DDBJ databases">
        <title>Genome insight into feeding habits of ladybird beetles.</title>
        <authorList>
            <person name="Li H.-S."/>
            <person name="Huang Y.-H."/>
            <person name="Pang H."/>
        </authorList>
    </citation>
    <scope>NUCLEOTIDE SEQUENCE [LARGE SCALE GENOMIC DNA]</scope>
    <source>
        <strain evidence="4">SYSU_2023b</strain>
        <tissue evidence="4">Whole body</tissue>
    </source>
</reference>
<keyword evidence="2" id="KW-0547">Nucleotide-binding</keyword>
<proteinExistence type="predicted"/>
<dbReference type="PROSITE" id="PS51194">
    <property type="entry name" value="HELICASE_CTER"/>
    <property type="match status" value="1"/>
</dbReference>
<evidence type="ECO:0000313" key="5">
    <source>
        <dbReference type="Proteomes" id="UP001431783"/>
    </source>
</evidence>
<dbReference type="InterPro" id="IPR027417">
    <property type="entry name" value="P-loop_NTPase"/>
</dbReference>
<evidence type="ECO:0000256" key="1">
    <source>
        <dbReference type="ARBA" id="ARBA00022801"/>
    </source>
</evidence>
<dbReference type="GO" id="GO:0016787">
    <property type="term" value="F:hydrolase activity"/>
    <property type="evidence" value="ECO:0007669"/>
    <property type="project" value="UniProtKB-KW"/>
</dbReference>
<organism evidence="4 5">
    <name type="scientific">Henosepilachna vigintioctopunctata</name>
    <dbReference type="NCBI Taxonomy" id="420089"/>
    <lineage>
        <taxon>Eukaryota</taxon>
        <taxon>Metazoa</taxon>
        <taxon>Ecdysozoa</taxon>
        <taxon>Arthropoda</taxon>
        <taxon>Hexapoda</taxon>
        <taxon>Insecta</taxon>
        <taxon>Pterygota</taxon>
        <taxon>Neoptera</taxon>
        <taxon>Endopterygota</taxon>
        <taxon>Coleoptera</taxon>
        <taxon>Polyphaga</taxon>
        <taxon>Cucujiformia</taxon>
        <taxon>Coccinelloidea</taxon>
        <taxon>Coccinellidae</taxon>
        <taxon>Epilachninae</taxon>
        <taxon>Epilachnini</taxon>
        <taxon>Henosepilachna</taxon>
    </lineage>
</organism>
<dbReference type="InterPro" id="IPR007502">
    <property type="entry name" value="Helicase-assoc_dom"/>
</dbReference>
<dbReference type="GO" id="GO:0003724">
    <property type="term" value="F:RNA helicase activity"/>
    <property type="evidence" value="ECO:0007669"/>
    <property type="project" value="TreeGrafter"/>
</dbReference>
<dbReference type="PANTHER" id="PTHR18934:SF257">
    <property type="entry name" value="ATP-DEPENDENT RNA HELICASE DHX30"/>
    <property type="match status" value="1"/>
</dbReference>
<keyword evidence="2" id="KW-0347">Helicase</keyword>
<dbReference type="GO" id="GO:0002151">
    <property type="term" value="F:G-quadruplex RNA binding"/>
    <property type="evidence" value="ECO:0007669"/>
    <property type="project" value="TreeGrafter"/>
</dbReference>
<dbReference type="GO" id="GO:0005634">
    <property type="term" value="C:nucleus"/>
    <property type="evidence" value="ECO:0007669"/>
    <property type="project" value="TreeGrafter"/>
</dbReference>
<name>A0AAW1VGE9_9CUCU</name>
<keyword evidence="1" id="KW-0378">Hydrolase</keyword>
<evidence type="ECO:0000256" key="2">
    <source>
        <dbReference type="ARBA" id="ARBA00022806"/>
    </source>
</evidence>
<accession>A0AAW1VGE9</accession>
<sequence>MCEETQPAVIHDDVVRLLLHLHHTKPEGAILCFLPGWEDIRKIRDLIPAERDLNVLCLHSKLQDSEQWRIFSKSPPGVRKIILSTNISETSVTIGDVVYVVDTGIHKETTFDVDKGITCIGNHWVSQSSVEQRKGRAGRVKAGESYHLYPKSKMDSLPKYSLPEILRVSLTKVVLDSKAYCKDSDALEFFSKLPSPPGRENVKLAIDELRDLELIDDEEKLTPLGEVLVDFQLEPKLSKTLVNSVVYKCVTPIVDIVTLFSSGTEMFASVVDRKEIIRTVKSSYSRTSDHLALMRMFEIWDDYMDNGERNKADMFCDDMGLLRSRMYMLKALRSLHFDYLYDGLKSRVLPISNDFSDEDELVKAVLLSGVGSFLTYKNWDVVKGRLKKSNVLLTRMNHKATVTPDSVNFKNTALKSKYLLYINETRSNERRTTLIRETSVISPLMVLLFSSKKLRMRNVKEDQFSPNLQSEEQVIVNLTGTKLNFLLDREQAVAIMKCKLALNSCYEHFVYQLTAGGEHNKELNRLWDELLTTLSDLLHDFKNE</sequence>
<dbReference type="SUPFAM" id="SSF52540">
    <property type="entry name" value="P-loop containing nucleoside triphosphate hydrolases"/>
    <property type="match status" value="1"/>
</dbReference>
<dbReference type="EMBL" id="JARQZJ010000127">
    <property type="protein sequence ID" value="KAK9891227.1"/>
    <property type="molecule type" value="Genomic_DNA"/>
</dbReference>
<gene>
    <name evidence="4" type="ORF">WA026_013542</name>
</gene>
<keyword evidence="2" id="KW-0067">ATP-binding</keyword>
<evidence type="ECO:0000259" key="3">
    <source>
        <dbReference type="PROSITE" id="PS51194"/>
    </source>
</evidence>
<dbReference type="Gene3D" id="1.20.120.1080">
    <property type="match status" value="1"/>
</dbReference>
<evidence type="ECO:0000313" key="4">
    <source>
        <dbReference type="EMBL" id="KAK9891227.1"/>
    </source>
</evidence>
<dbReference type="GO" id="GO:0003678">
    <property type="term" value="F:DNA helicase activity"/>
    <property type="evidence" value="ECO:0007669"/>
    <property type="project" value="TreeGrafter"/>
</dbReference>
<dbReference type="SMART" id="SM00847">
    <property type="entry name" value="HA2"/>
    <property type="match status" value="1"/>
</dbReference>
<dbReference type="GO" id="GO:0005737">
    <property type="term" value="C:cytoplasm"/>
    <property type="evidence" value="ECO:0007669"/>
    <property type="project" value="TreeGrafter"/>
</dbReference>
<comment type="caution">
    <text evidence="4">The sequence shown here is derived from an EMBL/GenBank/DDBJ whole genome shotgun (WGS) entry which is preliminary data.</text>
</comment>
<dbReference type="AlphaFoldDB" id="A0AAW1VGE9"/>
<dbReference type="SMART" id="SM00490">
    <property type="entry name" value="HELICc"/>
    <property type="match status" value="1"/>
</dbReference>
<keyword evidence="5" id="KW-1185">Reference proteome</keyword>
<dbReference type="InterPro" id="IPR001650">
    <property type="entry name" value="Helicase_C-like"/>
</dbReference>
<dbReference type="Pfam" id="PF00271">
    <property type="entry name" value="Helicase_C"/>
    <property type="match status" value="1"/>
</dbReference>
<protein>
    <recommendedName>
        <fullName evidence="3">Helicase C-terminal domain-containing protein</fullName>
    </recommendedName>
</protein>
<dbReference type="PANTHER" id="PTHR18934">
    <property type="entry name" value="ATP-DEPENDENT RNA HELICASE"/>
    <property type="match status" value="1"/>
</dbReference>
<dbReference type="Proteomes" id="UP001431783">
    <property type="component" value="Unassembled WGS sequence"/>
</dbReference>